<organism evidence="2 3">
    <name type="scientific">Legionella lytica</name>
    <dbReference type="NCBI Taxonomy" id="96232"/>
    <lineage>
        <taxon>Bacteria</taxon>
        <taxon>Pseudomonadati</taxon>
        <taxon>Pseudomonadota</taxon>
        <taxon>Gammaproteobacteria</taxon>
        <taxon>Legionellales</taxon>
        <taxon>Legionellaceae</taxon>
        <taxon>Legionella</taxon>
    </lineage>
</organism>
<evidence type="ECO:0000313" key="3">
    <source>
        <dbReference type="Proteomes" id="UP001057474"/>
    </source>
</evidence>
<sequence>MQKSFLVRKVVTAILSLLVLTPAHAGIPLFSLIPLTNNHITVPVNGVKIIKYQVTNHSKKTHTLIMQPITGISQISTPGNCSNPLILGSQQSCILSLQINGNNTVCTAAGLPNIDTNLFQLGFGSFVTGYSYWTSTESSSAPKFDAWVHVFNYGTSLQLYTAKTSENFRYVRCVRAITF</sequence>
<keyword evidence="1" id="KW-0732">Signal</keyword>
<keyword evidence="2" id="KW-0614">Plasmid</keyword>
<reference evidence="2" key="1">
    <citation type="submission" date="2021-03" db="EMBL/GenBank/DDBJ databases">
        <title>Legionella lytica PCM 2298.</title>
        <authorList>
            <person name="Koper P."/>
        </authorList>
    </citation>
    <scope>NUCLEOTIDE SEQUENCE</scope>
    <source>
        <strain evidence="2">PCM 2298</strain>
        <plasmid evidence="2">pLlyPCM2298_1</plasmid>
    </source>
</reference>
<dbReference type="EMBL" id="CP071528">
    <property type="protein sequence ID" value="USQ15284.1"/>
    <property type="molecule type" value="Genomic_DNA"/>
</dbReference>
<gene>
    <name evidence="2" type="ORF">J2N86_15085</name>
</gene>
<feature type="signal peptide" evidence="1">
    <location>
        <begin position="1"/>
        <end position="25"/>
    </location>
</feature>
<protein>
    <recommendedName>
        <fullName evidence="4">Protein with a bacterial immunoglobulin-like domain protein</fullName>
    </recommendedName>
</protein>
<keyword evidence="3" id="KW-1185">Reference proteome</keyword>
<dbReference type="RefSeq" id="WP_252582521.1">
    <property type="nucleotide sequence ID" value="NZ_CP071528.1"/>
</dbReference>
<accession>A0ABY4YDW4</accession>
<geneLocation type="plasmid" evidence="2 3">
    <name>pLlyPCM2298_1</name>
</geneLocation>
<feature type="chain" id="PRO_5046525583" description="Protein with a bacterial immunoglobulin-like domain protein" evidence="1">
    <location>
        <begin position="26"/>
        <end position="179"/>
    </location>
</feature>
<evidence type="ECO:0000313" key="2">
    <source>
        <dbReference type="EMBL" id="USQ15284.1"/>
    </source>
</evidence>
<proteinExistence type="predicted"/>
<evidence type="ECO:0008006" key="4">
    <source>
        <dbReference type="Google" id="ProtNLM"/>
    </source>
</evidence>
<dbReference type="Proteomes" id="UP001057474">
    <property type="component" value="Plasmid pLlyPCM2298_1"/>
</dbReference>
<name>A0ABY4YDW4_9GAMM</name>
<evidence type="ECO:0000256" key="1">
    <source>
        <dbReference type="SAM" id="SignalP"/>
    </source>
</evidence>